<dbReference type="GO" id="GO:2000022">
    <property type="term" value="P:regulation of jasmonic acid mediated signaling pathway"/>
    <property type="evidence" value="ECO:0007669"/>
    <property type="project" value="UniProtKB-UniRule"/>
</dbReference>
<evidence type="ECO:0000256" key="2">
    <source>
        <dbReference type="ARBA" id="ARBA00022819"/>
    </source>
</evidence>
<dbReference type="InterPro" id="IPR040390">
    <property type="entry name" value="TIFY/JAZ"/>
</dbReference>
<dbReference type="InterPro" id="IPR010399">
    <property type="entry name" value="Tify_dom"/>
</dbReference>
<dbReference type="SMART" id="SM00979">
    <property type="entry name" value="TIFY"/>
    <property type="match status" value="1"/>
</dbReference>
<comment type="caution">
    <text evidence="7">The sequence shown here is derived from an EMBL/GenBank/DDBJ whole genome shotgun (WGS) entry which is preliminary data.</text>
</comment>
<organism evidence="7 8">
    <name type="scientific">Iris pallida</name>
    <name type="common">Sweet iris</name>
    <dbReference type="NCBI Taxonomy" id="29817"/>
    <lineage>
        <taxon>Eukaryota</taxon>
        <taxon>Viridiplantae</taxon>
        <taxon>Streptophyta</taxon>
        <taxon>Embryophyta</taxon>
        <taxon>Tracheophyta</taxon>
        <taxon>Spermatophyta</taxon>
        <taxon>Magnoliopsida</taxon>
        <taxon>Liliopsida</taxon>
        <taxon>Asparagales</taxon>
        <taxon>Iridaceae</taxon>
        <taxon>Iridoideae</taxon>
        <taxon>Irideae</taxon>
        <taxon>Iris</taxon>
    </lineage>
</organism>
<dbReference type="Pfam" id="PF06200">
    <property type="entry name" value="tify"/>
    <property type="match status" value="1"/>
</dbReference>
<keyword evidence="8" id="KW-1185">Reference proteome</keyword>
<dbReference type="GO" id="GO:0031347">
    <property type="term" value="P:regulation of defense response"/>
    <property type="evidence" value="ECO:0007669"/>
    <property type="project" value="UniProtKB-UniRule"/>
</dbReference>
<proteinExistence type="inferred from homology"/>
<name>A0AAX6E581_IRIPA</name>
<dbReference type="PROSITE" id="PS51320">
    <property type="entry name" value="TIFY"/>
    <property type="match status" value="1"/>
</dbReference>
<evidence type="ECO:0000256" key="1">
    <source>
        <dbReference type="ARBA" id="ARBA00008614"/>
    </source>
</evidence>
<evidence type="ECO:0000256" key="3">
    <source>
        <dbReference type="ARBA" id="ARBA00022843"/>
    </source>
</evidence>
<sequence length="246" mass="26151">MANTSARSSNFAVTCSLLSQYMKEKGTRSLADLSFSPLAGKADTYRPPPTMSLLPGADVSTEDDISAPMELFPQRAGLGLNVPAADTRKPEKAPLTIFYGGKVLVFDDFPSDKASDLMQLACRKSGTDDSLVLAPPAAAATAVTVAAEAKSATSGQNLTFVSSPTNSLPPVVKSQPQKPTQVTVSNLPMARKASLHRFLEKRNDRINAKAPYQVKDSSKDAPAGSAKAAERQPWLRLKPSLSSERS</sequence>
<dbReference type="EMBL" id="JANAVB010039820">
    <property type="protein sequence ID" value="KAJ6799188.1"/>
    <property type="molecule type" value="Genomic_DNA"/>
</dbReference>
<dbReference type="Pfam" id="PF09425">
    <property type="entry name" value="Jas_motif"/>
    <property type="match status" value="1"/>
</dbReference>
<keyword evidence="2 4" id="KW-1184">Jasmonic acid signaling pathway</keyword>
<evidence type="ECO:0000256" key="4">
    <source>
        <dbReference type="RuleBase" id="RU369065"/>
    </source>
</evidence>
<protein>
    <recommendedName>
        <fullName evidence="4">Protein TIFY</fullName>
    </recommendedName>
    <alternativeName>
        <fullName evidence="4">Jasmonate ZIM domain-containing protein</fullName>
    </alternativeName>
</protein>
<comment type="function">
    <text evidence="4">Repressor of jasmonate responses.</text>
</comment>
<evidence type="ECO:0000313" key="7">
    <source>
        <dbReference type="EMBL" id="KAJ6799188.1"/>
    </source>
</evidence>
<dbReference type="PANTHER" id="PTHR33077">
    <property type="entry name" value="PROTEIN TIFY 4A-RELATED-RELATED"/>
    <property type="match status" value="1"/>
</dbReference>
<gene>
    <name evidence="7" type="ORF">M6B38_207975</name>
</gene>
<accession>A0AAX6E581</accession>
<keyword evidence="3" id="KW-0832">Ubl conjugation</keyword>
<reference evidence="7" key="2">
    <citation type="submission" date="2023-04" db="EMBL/GenBank/DDBJ databases">
        <authorList>
            <person name="Bruccoleri R.E."/>
            <person name="Oakeley E.J."/>
            <person name="Faust A.-M."/>
            <person name="Dessus-Babus S."/>
            <person name="Altorfer M."/>
            <person name="Burckhardt D."/>
            <person name="Oertli M."/>
            <person name="Naumann U."/>
            <person name="Petersen F."/>
            <person name="Wong J."/>
        </authorList>
    </citation>
    <scope>NUCLEOTIDE SEQUENCE</scope>
    <source>
        <strain evidence="7">GSM-AAB239-AS_SAM_17_03QT</strain>
        <tissue evidence="7">Leaf</tissue>
    </source>
</reference>
<dbReference type="GO" id="GO:0005634">
    <property type="term" value="C:nucleus"/>
    <property type="evidence" value="ECO:0007669"/>
    <property type="project" value="UniProtKB-SubCell"/>
</dbReference>
<comment type="subcellular location">
    <subcellularLocation>
        <location evidence="4">Nucleus</location>
    </subcellularLocation>
</comment>
<dbReference type="Proteomes" id="UP001140949">
    <property type="component" value="Unassembled WGS sequence"/>
</dbReference>
<evidence type="ECO:0000256" key="5">
    <source>
        <dbReference type="SAM" id="MobiDB-lite"/>
    </source>
</evidence>
<comment type="similarity">
    <text evidence="1 4">Belongs to the TIFY/JAZ family.</text>
</comment>
<dbReference type="AlphaFoldDB" id="A0AAX6E581"/>
<feature type="region of interest" description="Disordered" evidence="5">
    <location>
        <begin position="201"/>
        <end position="246"/>
    </location>
</feature>
<reference evidence="7" key="1">
    <citation type="journal article" date="2023" name="GigaByte">
        <title>Genome assembly of the bearded iris, Iris pallida Lam.</title>
        <authorList>
            <person name="Bruccoleri R.E."/>
            <person name="Oakeley E.J."/>
            <person name="Faust A.M.E."/>
            <person name="Altorfer M."/>
            <person name="Dessus-Babus S."/>
            <person name="Burckhardt D."/>
            <person name="Oertli M."/>
            <person name="Naumann U."/>
            <person name="Petersen F."/>
            <person name="Wong J."/>
        </authorList>
    </citation>
    <scope>NUCLEOTIDE SEQUENCE</scope>
    <source>
        <strain evidence="7">GSM-AAB239-AS_SAM_17_03QT</strain>
    </source>
</reference>
<feature type="domain" description="Tify" evidence="6">
    <location>
        <begin position="88"/>
        <end position="123"/>
    </location>
</feature>
<dbReference type="GO" id="GO:0009611">
    <property type="term" value="P:response to wounding"/>
    <property type="evidence" value="ECO:0007669"/>
    <property type="project" value="UniProtKB-UniRule"/>
</dbReference>
<dbReference type="PANTHER" id="PTHR33077:SF140">
    <property type="entry name" value="PROTEIN TIFY 10B"/>
    <property type="match status" value="1"/>
</dbReference>
<evidence type="ECO:0000313" key="8">
    <source>
        <dbReference type="Proteomes" id="UP001140949"/>
    </source>
</evidence>
<dbReference type="InterPro" id="IPR018467">
    <property type="entry name" value="CCT_CS"/>
</dbReference>
<comment type="domain">
    <text evidence="4">The jas domain is required for interaction with COI1.</text>
</comment>
<keyword evidence="4" id="KW-0539">Nucleus</keyword>
<evidence type="ECO:0000259" key="6">
    <source>
        <dbReference type="PROSITE" id="PS51320"/>
    </source>
</evidence>
<feature type="region of interest" description="Disordered" evidence="5">
    <location>
        <begin position="160"/>
        <end position="181"/>
    </location>
</feature>